<reference evidence="3 4" key="1">
    <citation type="submission" date="2015-03" db="EMBL/GenBank/DDBJ databases">
        <title>Genome sequence of Tenacibaculum sp. S2-2, isolated from intestinal microbiota of sea cucumber, Apostichopus japonicas.</title>
        <authorList>
            <person name="Shao Z."/>
            <person name="Wang L."/>
            <person name="Li X."/>
        </authorList>
    </citation>
    <scope>NUCLEOTIDE SEQUENCE [LARGE SCALE GENOMIC DNA]</scope>
    <source>
        <strain evidence="3 4">S2-2</strain>
    </source>
</reference>
<evidence type="ECO:0000259" key="2">
    <source>
        <dbReference type="PROSITE" id="PS51186"/>
    </source>
</evidence>
<dbReference type="EMBL" id="LAPZ01000003">
    <property type="protein sequence ID" value="OSY88592.1"/>
    <property type="molecule type" value="Genomic_DNA"/>
</dbReference>
<protein>
    <submittedName>
        <fullName evidence="3">GNAT family acetyltransferase</fullName>
    </submittedName>
</protein>
<dbReference type="PROSITE" id="PS51186">
    <property type="entry name" value="GNAT"/>
    <property type="match status" value="1"/>
</dbReference>
<dbReference type="PANTHER" id="PTHR13947:SF37">
    <property type="entry name" value="LD18367P"/>
    <property type="match status" value="1"/>
</dbReference>
<organism evidence="3 4">
    <name type="scientific">Tenacibaculum holothuriorum</name>
    <dbReference type="NCBI Taxonomy" id="1635173"/>
    <lineage>
        <taxon>Bacteria</taxon>
        <taxon>Pseudomonadati</taxon>
        <taxon>Bacteroidota</taxon>
        <taxon>Flavobacteriia</taxon>
        <taxon>Flavobacteriales</taxon>
        <taxon>Flavobacteriaceae</taxon>
        <taxon>Tenacibaculum</taxon>
    </lineage>
</organism>
<sequence length="159" mass="18726">MNTVINPVEIITYEDNYASYFYDLNVEWLKTFFYVEPFDEEVLSNPDKYIINKGGHIFFAKLNNEIVGTVALMPKEETFELTKMAVSPNHRGHKIGQKLMQHCIDFAKNELNLNNLILYSNTKLENAIYIYRKYGFIEIPVEENSPYKRSDIKMKLILR</sequence>
<dbReference type="CDD" id="cd04301">
    <property type="entry name" value="NAT_SF"/>
    <property type="match status" value="1"/>
</dbReference>
<dbReference type="Proteomes" id="UP000194221">
    <property type="component" value="Unassembled WGS sequence"/>
</dbReference>
<keyword evidence="4" id="KW-1185">Reference proteome</keyword>
<evidence type="ECO:0000313" key="3">
    <source>
        <dbReference type="EMBL" id="OSY88592.1"/>
    </source>
</evidence>
<dbReference type="InterPro" id="IPR016181">
    <property type="entry name" value="Acyl_CoA_acyltransferase"/>
</dbReference>
<dbReference type="InterPro" id="IPR000182">
    <property type="entry name" value="GNAT_dom"/>
</dbReference>
<proteinExistence type="predicted"/>
<dbReference type="InterPro" id="IPR050769">
    <property type="entry name" value="NAT_camello-type"/>
</dbReference>
<gene>
    <name evidence="3" type="ORF">WH52_06005</name>
</gene>
<dbReference type="GO" id="GO:0008080">
    <property type="term" value="F:N-acetyltransferase activity"/>
    <property type="evidence" value="ECO:0007669"/>
    <property type="project" value="InterPro"/>
</dbReference>
<dbReference type="Pfam" id="PF00583">
    <property type="entry name" value="Acetyltransf_1"/>
    <property type="match status" value="1"/>
</dbReference>
<evidence type="ECO:0000256" key="1">
    <source>
        <dbReference type="ARBA" id="ARBA00022679"/>
    </source>
</evidence>
<dbReference type="STRING" id="1635173.WH52_06005"/>
<dbReference type="SUPFAM" id="SSF55729">
    <property type="entry name" value="Acyl-CoA N-acyltransferases (Nat)"/>
    <property type="match status" value="1"/>
</dbReference>
<keyword evidence="1 3" id="KW-0808">Transferase</keyword>
<dbReference type="AlphaFoldDB" id="A0A1Y2PDP7"/>
<name>A0A1Y2PDP7_9FLAO</name>
<comment type="caution">
    <text evidence="3">The sequence shown here is derived from an EMBL/GenBank/DDBJ whole genome shotgun (WGS) entry which is preliminary data.</text>
</comment>
<accession>A0A1Y2PDP7</accession>
<evidence type="ECO:0000313" key="4">
    <source>
        <dbReference type="Proteomes" id="UP000194221"/>
    </source>
</evidence>
<dbReference type="InParanoid" id="A0A1Y2PDP7"/>
<feature type="domain" description="N-acetyltransferase" evidence="2">
    <location>
        <begin position="8"/>
        <end position="159"/>
    </location>
</feature>
<dbReference type="PANTHER" id="PTHR13947">
    <property type="entry name" value="GNAT FAMILY N-ACETYLTRANSFERASE"/>
    <property type="match status" value="1"/>
</dbReference>
<dbReference type="Gene3D" id="3.40.630.30">
    <property type="match status" value="1"/>
</dbReference>